<dbReference type="EMBL" id="LCDU01000030">
    <property type="protein sequence ID" value="KKS59070.1"/>
    <property type="molecule type" value="Genomic_DNA"/>
</dbReference>
<evidence type="ECO:0000313" key="1">
    <source>
        <dbReference type="EMBL" id="KKS59070.1"/>
    </source>
</evidence>
<name>A0A0G1AD99_UNCKA</name>
<proteinExistence type="predicted"/>
<organism evidence="1 2">
    <name type="scientific">candidate division WWE3 bacterium GW2011_GWF2_42_42</name>
    <dbReference type="NCBI Taxonomy" id="1619142"/>
    <lineage>
        <taxon>Bacteria</taxon>
        <taxon>Katanobacteria</taxon>
    </lineage>
</organism>
<protein>
    <submittedName>
        <fullName evidence="1">Uncharacterized protein</fullName>
    </submittedName>
</protein>
<reference evidence="1 2" key="1">
    <citation type="journal article" date="2015" name="Nature">
        <title>rRNA introns, odd ribosomes, and small enigmatic genomes across a large radiation of phyla.</title>
        <authorList>
            <person name="Brown C.T."/>
            <person name="Hug L.A."/>
            <person name="Thomas B.C."/>
            <person name="Sharon I."/>
            <person name="Castelle C.J."/>
            <person name="Singh A."/>
            <person name="Wilkins M.J."/>
            <person name="Williams K.H."/>
            <person name="Banfield J.F."/>
        </authorList>
    </citation>
    <scope>NUCLEOTIDE SEQUENCE [LARGE SCALE GENOMIC DNA]</scope>
</reference>
<comment type="caution">
    <text evidence="1">The sequence shown here is derived from an EMBL/GenBank/DDBJ whole genome shotgun (WGS) entry which is preliminary data.</text>
</comment>
<evidence type="ECO:0000313" key="2">
    <source>
        <dbReference type="Proteomes" id="UP000034678"/>
    </source>
</evidence>
<dbReference type="STRING" id="1619142.UV26_C0030G0002"/>
<gene>
    <name evidence="1" type="ORF">UV26_C0030G0002</name>
</gene>
<dbReference type="AlphaFoldDB" id="A0A0G1AD99"/>
<accession>A0A0G1AD99</accession>
<dbReference type="Proteomes" id="UP000034678">
    <property type="component" value="Unassembled WGS sequence"/>
</dbReference>
<sequence length="257" mass="30356">MLSKQEKQIWELVKSRKQEFHTIELARQFGKPSNWASQKLQNLVNKNFLLKPGPGTWKVIPEIKLTNKLHIQGKAISKEQVLEVSFRCSDLDFYKSGLDMDEFINHEIFGLRCRSDERPQAFYEKWLLNKNYSEITIQKARVRFQILFLKFLKIGFPVSFDSWLKPDGKIYFNESVEVDQIFLEHDLHKIARAFPFLRLQVNFEPKTGESVTYFIDKGLVSSPRDFCYMPDERPKESKTTLTQRDISVYLKKFCKKG</sequence>